<dbReference type="CDD" id="cd07023">
    <property type="entry name" value="S49_Sppa_N_C"/>
    <property type="match status" value="1"/>
</dbReference>
<keyword evidence="5" id="KW-0472">Membrane</keyword>
<name>A0A1F6DD28_9BACT</name>
<dbReference type="InterPro" id="IPR047272">
    <property type="entry name" value="S49_SppA_C"/>
</dbReference>
<evidence type="ECO:0000256" key="5">
    <source>
        <dbReference type="SAM" id="Phobius"/>
    </source>
</evidence>
<evidence type="ECO:0000313" key="7">
    <source>
        <dbReference type="EMBL" id="OGG58922.1"/>
    </source>
</evidence>
<keyword evidence="2" id="KW-0645">Protease</keyword>
<comment type="similarity">
    <text evidence="1">Belongs to the peptidase S49 family.</text>
</comment>
<dbReference type="Gene3D" id="6.20.330.10">
    <property type="match status" value="1"/>
</dbReference>
<keyword evidence="5" id="KW-0812">Transmembrane</keyword>
<dbReference type="AlphaFoldDB" id="A0A1F6DD28"/>
<dbReference type="EMBL" id="MFLF01000021">
    <property type="protein sequence ID" value="OGG58922.1"/>
    <property type="molecule type" value="Genomic_DNA"/>
</dbReference>
<comment type="caution">
    <text evidence="7">The sequence shown here is derived from an EMBL/GenBank/DDBJ whole genome shotgun (WGS) entry which is preliminary data.</text>
</comment>
<accession>A0A1F6DD28</accession>
<dbReference type="Gene3D" id="3.90.226.10">
    <property type="entry name" value="2-enoyl-CoA Hydratase, Chain A, domain 1"/>
    <property type="match status" value="1"/>
</dbReference>
<evidence type="ECO:0000259" key="6">
    <source>
        <dbReference type="Pfam" id="PF01343"/>
    </source>
</evidence>
<dbReference type="InterPro" id="IPR002142">
    <property type="entry name" value="Peptidase_S49"/>
</dbReference>
<dbReference type="GO" id="GO:0008236">
    <property type="term" value="F:serine-type peptidase activity"/>
    <property type="evidence" value="ECO:0007669"/>
    <property type="project" value="UniProtKB-KW"/>
</dbReference>
<protein>
    <recommendedName>
        <fullName evidence="6">Peptidase S49 domain-containing protein</fullName>
    </recommendedName>
</protein>
<dbReference type="PANTHER" id="PTHR42987:SF4">
    <property type="entry name" value="PROTEASE SOHB-RELATED"/>
    <property type="match status" value="1"/>
</dbReference>
<feature type="transmembrane region" description="Helical" evidence="5">
    <location>
        <begin position="7"/>
        <end position="31"/>
    </location>
</feature>
<dbReference type="SUPFAM" id="SSF52096">
    <property type="entry name" value="ClpP/crotonase"/>
    <property type="match status" value="1"/>
</dbReference>
<dbReference type="PANTHER" id="PTHR42987">
    <property type="entry name" value="PEPTIDASE S49"/>
    <property type="match status" value="1"/>
</dbReference>
<evidence type="ECO:0000256" key="4">
    <source>
        <dbReference type="ARBA" id="ARBA00022825"/>
    </source>
</evidence>
<proteinExistence type="inferred from homology"/>
<dbReference type="InterPro" id="IPR029045">
    <property type="entry name" value="ClpP/crotonase-like_dom_sf"/>
</dbReference>
<reference evidence="7 8" key="1">
    <citation type="journal article" date="2016" name="Nat. Commun.">
        <title>Thousands of microbial genomes shed light on interconnected biogeochemical processes in an aquifer system.</title>
        <authorList>
            <person name="Anantharaman K."/>
            <person name="Brown C.T."/>
            <person name="Hug L.A."/>
            <person name="Sharon I."/>
            <person name="Castelle C.J."/>
            <person name="Probst A.J."/>
            <person name="Thomas B.C."/>
            <person name="Singh A."/>
            <person name="Wilkins M.J."/>
            <person name="Karaoz U."/>
            <person name="Brodie E.L."/>
            <person name="Williams K.H."/>
            <person name="Hubbard S.S."/>
            <person name="Banfield J.F."/>
        </authorList>
    </citation>
    <scope>NUCLEOTIDE SEQUENCE [LARGE SCALE GENOMIC DNA]</scope>
</reference>
<feature type="domain" description="Peptidase S49" evidence="6">
    <location>
        <begin position="118"/>
        <end position="266"/>
    </location>
</feature>
<sequence length="277" mass="29609">MTTFEKIGWTLGLSILFLALFSTSLIIWGNWNDEWNGYYAEAPLVSDGSCNIAVIPVMGEIGIGYTPEETVGEFVGADSVVADIALAASDPAIAGILLQIDSPGGTPVAAEIIASAIKNSELPTIALIREIGTSAGYLVASAADMILASPFSDVGSIGVTMSYLENVAQNEQDGLRYVPLTSAIYKDYGSPNKPLTTDERALLERDLKIYHDHFVALVAENRELSITEVAALADGSSMPGSLALEHKLIDRLGDKQTAQEIFAKHLEIPEDEVVFCE</sequence>
<dbReference type="Pfam" id="PF01343">
    <property type="entry name" value="Peptidase_S49"/>
    <property type="match status" value="1"/>
</dbReference>
<dbReference type="Proteomes" id="UP000178794">
    <property type="component" value="Unassembled WGS sequence"/>
</dbReference>
<keyword evidence="3" id="KW-0378">Hydrolase</keyword>
<evidence type="ECO:0000256" key="1">
    <source>
        <dbReference type="ARBA" id="ARBA00008683"/>
    </source>
</evidence>
<dbReference type="GO" id="GO:0006508">
    <property type="term" value="P:proteolysis"/>
    <property type="evidence" value="ECO:0007669"/>
    <property type="project" value="UniProtKB-KW"/>
</dbReference>
<evidence type="ECO:0000256" key="3">
    <source>
        <dbReference type="ARBA" id="ARBA00022801"/>
    </source>
</evidence>
<gene>
    <name evidence="7" type="ORF">A3C89_03485</name>
</gene>
<evidence type="ECO:0000313" key="8">
    <source>
        <dbReference type="Proteomes" id="UP000178794"/>
    </source>
</evidence>
<organism evidence="7 8">
    <name type="scientific">Candidatus Kaiserbacteria bacterium RIFCSPHIGHO2_02_FULL_50_50</name>
    <dbReference type="NCBI Taxonomy" id="1798492"/>
    <lineage>
        <taxon>Bacteria</taxon>
        <taxon>Candidatus Kaiseribacteriota</taxon>
    </lineage>
</organism>
<dbReference type="STRING" id="1798492.A3C89_03485"/>
<keyword evidence="4" id="KW-0720">Serine protease</keyword>
<keyword evidence="5" id="KW-1133">Transmembrane helix</keyword>
<evidence type="ECO:0000256" key="2">
    <source>
        <dbReference type="ARBA" id="ARBA00022670"/>
    </source>
</evidence>